<proteinExistence type="predicted"/>
<keyword evidence="1" id="KW-0472">Membrane</keyword>
<evidence type="ECO:0000256" key="1">
    <source>
        <dbReference type="SAM" id="Phobius"/>
    </source>
</evidence>
<protein>
    <submittedName>
        <fullName evidence="2">Epimerase family protein SDR39U1 homologic isoform X1</fullName>
    </submittedName>
</protein>
<keyword evidence="1" id="KW-1133">Transmembrane helix</keyword>
<evidence type="ECO:0000313" key="2">
    <source>
        <dbReference type="EMBL" id="MBX18007.1"/>
    </source>
</evidence>
<feature type="transmembrane region" description="Helical" evidence="1">
    <location>
        <begin position="39"/>
        <end position="60"/>
    </location>
</feature>
<reference evidence="2" key="1">
    <citation type="submission" date="2018-02" db="EMBL/GenBank/DDBJ databases">
        <title>Rhizophora mucronata_Transcriptome.</title>
        <authorList>
            <person name="Meera S.P."/>
            <person name="Sreeshan A."/>
            <person name="Augustine A."/>
        </authorList>
    </citation>
    <scope>NUCLEOTIDE SEQUENCE</scope>
    <source>
        <tissue evidence="2">Leaf</tissue>
    </source>
</reference>
<sequence length="76" mass="8869">MQSRCSKFNMEPLYLSSLASHSSNLFSSYNQNPHTHSPALSTVLFSSFFVSCLMFFLNYYKCNSLKQRIFFVACYR</sequence>
<accession>A0A2P2LJ67</accession>
<dbReference type="EMBL" id="GGEC01037523">
    <property type="protein sequence ID" value="MBX18007.1"/>
    <property type="molecule type" value="Transcribed_RNA"/>
</dbReference>
<keyword evidence="1" id="KW-0812">Transmembrane</keyword>
<name>A0A2P2LJ67_RHIMU</name>
<dbReference type="AlphaFoldDB" id="A0A2P2LJ67"/>
<dbReference type="EMBL" id="GGEC01037528">
    <property type="protein sequence ID" value="MBX18012.1"/>
    <property type="molecule type" value="Transcribed_RNA"/>
</dbReference>
<organism evidence="2">
    <name type="scientific">Rhizophora mucronata</name>
    <name type="common">Asiatic mangrove</name>
    <dbReference type="NCBI Taxonomy" id="61149"/>
    <lineage>
        <taxon>Eukaryota</taxon>
        <taxon>Viridiplantae</taxon>
        <taxon>Streptophyta</taxon>
        <taxon>Embryophyta</taxon>
        <taxon>Tracheophyta</taxon>
        <taxon>Spermatophyta</taxon>
        <taxon>Magnoliopsida</taxon>
        <taxon>eudicotyledons</taxon>
        <taxon>Gunneridae</taxon>
        <taxon>Pentapetalae</taxon>
        <taxon>rosids</taxon>
        <taxon>fabids</taxon>
        <taxon>Malpighiales</taxon>
        <taxon>Rhizophoraceae</taxon>
        <taxon>Rhizophora</taxon>
    </lineage>
</organism>
<dbReference type="EMBL" id="GGEC01037529">
    <property type="protein sequence ID" value="MBX18013.1"/>
    <property type="molecule type" value="Transcribed_RNA"/>
</dbReference>